<keyword evidence="3 7" id="KW-0812">Transmembrane</keyword>
<evidence type="ECO:0000256" key="1">
    <source>
        <dbReference type="ARBA" id="ARBA00004651"/>
    </source>
</evidence>
<proteinExistence type="predicted"/>
<feature type="transmembrane region" description="Helical" evidence="7">
    <location>
        <begin position="463"/>
        <end position="481"/>
    </location>
</feature>
<dbReference type="InterPro" id="IPR050445">
    <property type="entry name" value="Bact_polysacc_biosynth/exp"/>
</dbReference>
<evidence type="ECO:0000256" key="6">
    <source>
        <dbReference type="SAM" id="Coils"/>
    </source>
</evidence>
<organism evidence="10 11">
    <name type="scientific">Pseudodesulfovibrio karagichevae</name>
    <dbReference type="NCBI Taxonomy" id="3239305"/>
    <lineage>
        <taxon>Bacteria</taxon>
        <taxon>Pseudomonadati</taxon>
        <taxon>Thermodesulfobacteriota</taxon>
        <taxon>Desulfovibrionia</taxon>
        <taxon>Desulfovibrionales</taxon>
        <taxon>Desulfovibrionaceae</taxon>
    </lineage>
</organism>
<feature type="domain" description="Tyrosine-protein kinase G-rich" evidence="9">
    <location>
        <begin position="342"/>
        <end position="420"/>
    </location>
</feature>
<feature type="coiled-coil region" evidence="6">
    <location>
        <begin position="176"/>
        <end position="239"/>
    </location>
</feature>
<feature type="transmembrane region" description="Helical" evidence="7">
    <location>
        <begin position="401"/>
        <end position="421"/>
    </location>
</feature>
<keyword evidence="4 7" id="KW-1133">Transmembrane helix</keyword>
<keyword evidence="6" id="KW-0175">Coiled coil</keyword>
<protein>
    <submittedName>
        <fullName evidence="10">XrtA system polysaccharide chain length determinant</fullName>
    </submittedName>
</protein>
<evidence type="ECO:0000256" key="3">
    <source>
        <dbReference type="ARBA" id="ARBA00022692"/>
    </source>
</evidence>
<evidence type="ECO:0000313" key="11">
    <source>
        <dbReference type="Proteomes" id="UP001568698"/>
    </source>
</evidence>
<gene>
    <name evidence="10" type="ORF">AB6M95_08095</name>
</gene>
<dbReference type="InterPro" id="IPR003856">
    <property type="entry name" value="LPS_length_determ_N"/>
</dbReference>
<evidence type="ECO:0000256" key="7">
    <source>
        <dbReference type="SAM" id="Phobius"/>
    </source>
</evidence>
<feature type="domain" description="Polysaccharide chain length determinant N-terminal" evidence="8">
    <location>
        <begin position="14"/>
        <end position="101"/>
    </location>
</feature>
<comment type="subcellular location">
    <subcellularLocation>
        <location evidence="1">Cell membrane</location>
        <topology evidence="1">Multi-pass membrane protein</topology>
    </subcellularLocation>
</comment>
<dbReference type="NCBIfam" id="TIGR03007">
    <property type="entry name" value="pepcterm_ChnLen"/>
    <property type="match status" value="1"/>
</dbReference>
<dbReference type="Pfam" id="PF02706">
    <property type="entry name" value="Wzz"/>
    <property type="match status" value="1"/>
</dbReference>
<dbReference type="RefSeq" id="WP_371386229.1">
    <property type="nucleotide sequence ID" value="NZ_JBGLYH010000017.1"/>
</dbReference>
<evidence type="ECO:0000259" key="8">
    <source>
        <dbReference type="Pfam" id="PF02706"/>
    </source>
</evidence>
<evidence type="ECO:0000256" key="5">
    <source>
        <dbReference type="ARBA" id="ARBA00023136"/>
    </source>
</evidence>
<sequence length="501" mass="56405">MPNPLPGALPNENGFDLMRYVHLVLKRKGLLISIALVVMFVSIVVAYVMPKKYKAESIVFIEQNVISDLVKGIAITPSMDMKIKAIKVTMLSRTMVLNIIKALDMDVHITSDRDLDAMIEGLQKRIQIRLDEKKGVFMISYEDPSPVRARDVVNTLTRIYIEENTSTKRKESFEATQFLAEQIEVFKKRIDAAEKEIDKFKAESGQVLFADEGAVRSEINDATTALEQLRIRINALKTSRSLLLSNTPLRQQLDSQQKALEAMKGRYTGNHPRVRQMENAIAETKRQISAQGKSELEAVYRTSEYQSIKVELASLENTAQNLEEEIKKNRDILRQIPAMRSELTELERKRANETIIYEKLVSRYGQSEVSKEMELQDKSMSFRVLDPAVVPSIPSKPNRPLIILLGIIGGIGLGVGVIVLLDMINPSIKTLDDLKEYGVPVLAVIPKVRDEAQLAKQRTRDRWIYAVGFVGLLISLSFLVMEFLHLGLVDKVIAKVAGMVG</sequence>
<dbReference type="PANTHER" id="PTHR32309">
    <property type="entry name" value="TYROSINE-PROTEIN KINASE"/>
    <property type="match status" value="1"/>
</dbReference>
<dbReference type="EMBL" id="JBGLYH010000017">
    <property type="protein sequence ID" value="MEZ7196704.1"/>
    <property type="molecule type" value="Genomic_DNA"/>
</dbReference>
<comment type="caution">
    <text evidence="10">The sequence shown here is derived from an EMBL/GenBank/DDBJ whole genome shotgun (WGS) entry which is preliminary data.</text>
</comment>
<dbReference type="Pfam" id="PF13807">
    <property type="entry name" value="GNVR"/>
    <property type="match status" value="1"/>
</dbReference>
<dbReference type="InterPro" id="IPR014345">
    <property type="entry name" value="XrtA_polysacc_chain"/>
</dbReference>
<keyword evidence="5 7" id="KW-0472">Membrane</keyword>
<feature type="transmembrane region" description="Helical" evidence="7">
    <location>
        <begin position="29"/>
        <end position="49"/>
    </location>
</feature>
<evidence type="ECO:0000256" key="2">
    <source>
        <dbReference type="ARBA" id="ARBA00022475"/>
    </source>
</evidence>
<evidence type="ECO:0000259" key="9">
    <source>
        <dbReference type="Pfam" id="PF13807"/>
    </source>
</evidence>
<keyword evidence="2" id="KW-1003">Cell membrane</keyword>
<dbReference type="InterPro" id="IPR032807">
    <property type="entry name" value="GNVR"/>
</dbReference>
<accession>A0ABV4K167</accession>
<name>A0ABV4K167_9BACT</name>
<keyword evidence="11" id="KW-1185">Reference proteome</keyword>
<reference evidence="10 11" key="1">
    <citation type="submission" date="2024-08" db="EMBL/GenBank/DDBJ databases">
        <title>Sulfate-reducing bacteria isolated from formation water of the oil field in Kazakhstan and description of Pseudodesulfovibrio sp.</title>
        <authorList>
            <person name="Bidzhieva S.K."/>
            <person name="Tourova T.P."/>
            <person name="Grouzdev D.S."/>
            <person name="Beletsky A.V."/>
            <person name="Sokolova D.S."/>
            <person name="Samigullina S.R."/>
            <person name="Poltaraus A.B."/>
            <person name="Avtukh A.N."/>
            <person name="Tereshina V.M."/>
            <person name="Zhaparov N.S."/>
            <person name="Mardanov A.V."/>
            <person name="Nazina T.N."/>
        </authorList>
    </citation>
    <scope>NUCLEOTIDE SEQUENCE [LARGE SCALE GENOMIC DNA]</scope>
    <source>
        <strain evidence="10 11">9FUS</strain>
    </source>
</reference>
<evidence type="ECO:0000313" key="10">
    <source>
        <dbReference type="EMBL" id="MEZ7196704.1"/>
    </source>
</evidence>
<evidence type="ECO:0000256" key="4">
    <source>
        <dbReference type="ARBA" id="ARBA00022989"/>
    </source>
</evidence>
<dbReference type="PANTHER" id="PTHR32309:SF13">
    <property type="entry name" value="FERRIC ENTEROBACTIN TRANSPORT PROTEIN FEPE"/>
    <property type="match status" value="1"/>
</dbReference>
<feature type="coiled-coil region" evidence="6">
    <location>
        <begin position="305"/>
        <end position="349"/>
    </location>
</feature>
<dbReference type="Proteomes" id="UP001568698">
    <property type="component" value="Unassembled WGS sequence"/>
</dbReference>